<accession>A0A085M888</accession>
<feature type="non-terminal residue" evidence="1">
    <location>
        <position position="81"/>
    </location>
</feature>
<evidence type="ECO:0000313" key="3">
    <source>
        <dbReference type="Proteomes" id="UP000030764"/>
    </source>
</evidence>
<dbReference type="EMBL" id="KL367524">
    <property type="protein sequence ID" value="KFD66465.1"/>
    <property type="molecule type" value="Genomic_DNA"/>
</dbReference>
<protein>
    <submittedName>
        <fullName evidence="1">Uncharacterized protein</fullName>
    </submittedName>
</protein>
<gene>
    <name evidence="1" type="ORF">M513_05698</name>
    <name evidence="2" type="ORF">M514_05698</name>
</gene>
<keyword evidence="3" id="KW-1185">Reference proteome</keyword>
<proteinExistence type="predicted"/>
<sequence length="81" mass="9423">MSDRARSCQRHFYRAEAMLSAEIKTTATDYPQYNHGQCEPMPLSVHVYRTSTGILYARDFINGKFNAESSMRDDDMRHKIC</sequence>
<dbReference type="Proteomes" id="UP000030764">
    <property type="component" value="Unassembled WGS sequence"/>
</dbReference>
<evidence type="ECO:0000313" key="1">
    <source>
        <dbReference type="EMBL" id="KFD53434.1"/>
    </source>
</evidence>
<dbReference type="EMBL" id="KL363217">
    <property type="protein sequence ID" value="KFD53434.1"/>
    <property type="molecule type" value="Genomic_DNA"/>
</dbReference>
<evidence type="ECO:0000313" key="2">
    <source>
        <dbReference type="EMBL" id="KFD66465.1"/>
    </source>
</evidence>
<dbReference type="AlphaFoldDB" id="A0A085M888"/>
<name>A0A085M888_9BILA</name>
<dbReference type="Proteomes" id="UP000030758">
    <property type="component" value="Unassembled WGS sequence"/>
</dbReference>
<organism evidence="1 3">
    <name type="scientific">Trichuris suis</name>
    <name type="common">pig whipworm</name>
    <dbReference type="NCBI Taxonomy" id="68888"/>
    <lineage>
        <taxon>Eukaryota</taxon>
        <taxon>Metazoa</taxon>
        <taxon>Ecdysozoa</taxon>
        <taxon>Nematoda</taxon>
        <taxon>Enoplea</taxon>
        <taxon>Dorylaimia</taxon>
        <taxon>Trichinellida</taxon>
        <taxon>Trichuridae</taxon>
        <taxon>Trichuris</taxon>
    </lineage>
</organism>
<reference evidence="1 3" key="1">
    <citation type="journal article" date="2014" name="Nat. Genet.">
        <title>Genome and transcriptome of the porcine whipworm Trichuris suis.</title>
        <authorList>
            <person name="Jex A.R."/>
            <person name="Nejsum P."/>
            <person name="Schwarz E.M."/>
            <person name="Hu L."/>
            <person name="Young N.D."/>
            <person name="Hall R.S."/>
            <person name="Korhonen P.K."/>
            <person name="Liao S."/>
            <person name="Thamsborg S."/>
            <person name="Xia J."/>
            <person name="Xu P."/>
            <person name="Wang S."/>
            <person name="Scheerlinck J.P."/>
            <person name="Hofmann A."/>
            <person name="Sternberg P.W."/>
            <person name="Wang J."/>
            <person name="Gasser R.B."/>
        </authorList>
    </citation>
    <scope>NUCLEOTIDE SEQUENCE [LARGE SCALE GENOMIC DNA]</scope>
    <source>
        <strain evidence="2">DCEP-RM93F</strain>
        <strain evidence="1">DCEP-RM93M</strain>
    </source>
</reference>